<name>A0A4S4FZA0_9MICO</name>
<dbReference type="AlphaFoldDB" id="A0A4S4FZA0"/>
<gene>
    <name evidence="3" type="ORF">E6C70_06625</name>
</gene>
<keyword evidence="1" id="KW-0812">Transmembrane</keyword>
<accession>A0A4S4FZA0</accession>
<feature type="domain" description="DUF4350" evidence="2">
    <location>
        <begin position="49"/>
        <end position="222"/>
    </location>
</feature>
<protein>
    <submittedName>
        <fullName evidence="3">DUF4350 domain-containing protein</fullName>
    </submittedName>
</protein>
<comment type="caution">
    <text evidence="3">The sequence shown here is derived from an EMBL/GenBank/DDBJ whole genome shotgun (WGS) entry which is preliminary data.</text>
</comment>
<keyword evidence="1" id="KW-1133">Transmembrane helix</keyword>
<dbReference type="OrthoDB" id="5241668at2"/>
<evidence type="ECO:0000259" key="2">
    <source>
        <dbReference type="Pfam" id="PF14258"/>
    </source>
</evidence>
<proteinExistence type="predicted"/>
<dbReference type="InterPro" id="IPR025646">
    <property type="entry name" value="DUF4350"/>
</dbReference>
<dbReference type="RefSeq" id="WP_136423385.1">
    <property type="nucleotide sequence ID" value="NZ_SSSN01000003.1"/>
</dbReference>
<dbReference type="Proteomes" id="UP000307380">
    <property type="component" value="Unassembled WGS sequence"/>
</dbReference>
<evidence type="ECO:0000313" key="3">
    <source>
        <dbReference type="EMBL" id="THG35701.1"/>
    </source>
</evidence>
<evidence type="ECO:0000256" key="1">
    <source>
        <dbReference type="SAM" id="Phobius"/>
    </source>
</evidence>
<evidence type="ECO:0000313" key="4">
    <source>
        <dbReference type="Proteomes" id="UP000307380"/>
    </source>
</evidence>
<organism evidence="3 4">
    <name type="scientific">Orlajensenia flava</name>
    <dbReference type="NCBI Taxonomy" id="2565934"/>
    <lineage>
        <taxon>Bacteria</taxon>
        <taxon>Bacillati</taxon>
        <taxon>Actinomycetota</taxon>
        <taxon>Actinomycetes</taxon>
        <taxon>Micrococcales</taxon>
        <taxon>Microbacteriaceae</taxon>
        <taxon>Orlajensenia</taxon>
    </lineage>
</organism>
<dbReference type="Pfam" id="PF14258">
    <property type="entry name" value="DUF4350"/>
    <property type="match status" value="1"/>
</dbReference>
<keyword evidence="4" id="KW-1185">Reference proteome</keyword>
<dbReference type="EMBL" id="SSSN01000003">
    <property type="protein sequence ID" value="THG35701.1"/>
    <property type="molecule type" value="Genomic_DNA"/>
</dbReference>
<reference evidence="3 4" key="1">
    <citation type="submission" date="2019-04" db="EMBL/GenBank/DDBJ databases">
        <authorList>
            <person name="Jiang L."/>
        </authorList>
    </citation>
    <scope>NUCLEOTIDE SEQUENCE [LARGE SCALE GENOMIC DNA]</scope>
    <source>
        <strain evidence="3 4">YIM 131861</strain>
    </source>
</reference>
<feature type="transmembrane region" description="Helical" evidence="1">
    <location>
        <begin position="17"/>
        <end position="35"/>
    </location>
</feature>
<keyword evidence="1" id="KW-0472">Membrane</keyword>
<sequence>MSTEVGARRSLWTRGRFWVIAGVAVAIVVIILMLVRGIADVAGRPFAADDAGPAGSRALAQVLQGRGVDVRIVDTLAEATSAVGDGQGATLLLIDADGLLDASQLRRAGALAESTVVVAPGFEALDALATGVRSGGAPKRDSLDARCSLRPATQAGSITAGTRTLSSTDDAWTGCFPDGGNRYGVLQATDGGHTTTLIADGALLRNDTITSRGDAALALGVLGTQPRLVWYLPTLADVAVAGKPTVAELTPGWVTPVLLLAAAVFLAAAVWRGRRFGPLVVENLPVVVRAGETTEGRARLYARNSARLRAADALRIGAIGRIASQLGLPRAADVDQICLSAASVTRTAPDAIRGVLLTDEPTTDAALVALSDRLAALERAVREATSTSAPPPSRRMDP</sequence>
<feature type="transmembrane region" description="Helical" evidence="1">
    <location>
        <begin position="253"/>
        <end position="271"/>
    </location>
</feature>